<organism evidence="2 3">
    <name type="scientific">Lepeophtheirus salmonis</name>
    <name type="common">Salmon louse</name>
    <name type="synonym">Caligus salmonis</name>
    <dbReference type="NCBI Taxonomy" id="72036"/>
    <lineage>
        <taxon>Eukaryota</taxon>
        <taxon>Metazoa</taxon>
        <taxon>Ecdysozoa</taxon>
        <taxon>Arthropoda</taxon>
        <taxon>Crustacea</taxon>
        <taxon>Multicrustacea</taxon>
        <taxon>Hexanauplia</taxon>
        <taxon>Copepoda</taxon>
        <taxon>Siphonostomatoida</taxon>
        <taxon>Caligidae</taxon>
        <taxon>Lepeophtheirus</taxon>
    </lineage>
</organism>
<accession>A0A7R8CYZ7</accession>
<feature type="compositionally biased region" description="Low complexity" evidence="1">
    <location>
        <begin position="203"/>
        <end position="218"/>
    </location>
</feature>
<feature type="compositionally biased region" description="Basic and acidic residues" evidence="1">
    <location>
        <begin position="472"/>
        <end position="501"/>
    </location>
</feature>
<feature type="compositionally biased region" description="Low complexity" evidence="1">
    <location>
        <begin position="316"/>
        <end position="332"/>
    </location>
</feature>
<protein>
    <submittedName>
        <fullName evidence="2">(salmon louse) hypothetical protein</fullName>
    </submittedName>
</protein>
<dbReference type="Proteomes" id="UP000675881">
    <property type="component" value="Chromosome 6"/>
</dbReference>
<evidence type="ECO:0000313" key="3">
    <source>
        <dbReference type="Proteomes" id="UP000675881"/>
    </source>
</evidence>
<feature type="compositionally biased region" description="Low complexity" evidence="1">
    <location>
        <begin position="452"/>
        <end position="462"/>
    </location>
</feature>
<proteinExistence type="predicted"/>
<feature type="compositionally biased region" description="Polar residues" evidence="1">
    <location>
        <begin position="289"/>
        <end position="307"/>
    </location>
</feature>
<feature type="compositionally biased region" description="Low complexity" evidence="1">
    <location>
        <begin position="166"/>
        <end position="186"/>
    </location>
</feature>
<feature type="compositionally biased region" description="Polar residues" evidence="1">
    <location>
        <begin position="541"/>
        <end position="551"/>
    </location>
</feature>
<evidence type="ECO:0000256" key="1">
    <source>
        <dbReference type="SAM" id="MobiDB-lite"/>
    </source>
</evidence>
<evidence type="ECO:0000313" key="2">
    <source>
        <dbReference type="EMBL" id="CAF2972360.1"/>
    </source>
</evidence>
<feature type="region of interest" description="Disordered" evidence="1">
    <location>
        <begin position="280"/>
        <end position="332"/>
    </location>
</feature>
<reference evidence="2" key="1">
    <citation type="submission" date="2021-02" db="EMBL/GenBank/DDBJ databases">
        <authorList>
            <person name="Bekaert M."/>
        </authorList>
    </citation>
    <scope>NUCLEOTIDE SEQUENCE</scope>
    <source>
        <strain evidence="2">IoA-00</strain>
    </source>
</reference>
<dbReference type="EMBL" id="HG994585">
    <property type="protein sequence ID" value="CAF2972360.1"/>
    <property type="molecule type" value="Genomic_DNA"/>
</dbReference>
<name>A0A7R8CYZ7_LEPSM</name>
<gene>
    <name evidence="2" type="ORF">LSAA_11592</name>
</gene>
<feature type="region of interest" description="Disordered" evidence="1">
    <location>
        <begin position="669"/>
        <end position="708"/>
    </location>
</feature>
<feature type="region of interest" description="Disordered" evidence="1">
    <location>
        <begin position="452"/>
        <end position="501"/>
    </location>
</feature>
<sequence length="734" mass="81543">MEIGATPAREGVSSEADKIKVPETFSSPSSILDATKKQYFFFTKNQIDHLTLLFKNMNPPMIKVPLTPSLPKDERDYFRAPSAPPPINHNGVLPPPSPLAWFQTHCSQTYNSHLNHLNGTSGGSAPASNWEPYNHYLKAISPSQGLGNLSLNGIFCAGSSSPLMSLPSPAHSHSSSYLPLSLKSPPTSTPPMAHSHNDRPYMSSPGIFRPIPSRPSSSATPLVIPRVDFDERQQSKSLKSEEKTAPPIKSEPDYLNDSDSAFEDGDGSFSFCSRTTPVNHKSIKKWRQRSTPSMKSISVNTSTPLRTKTTREEESPCPLSAPDSLLSSSSIGDQSSPNMFSNCIPHLKKDNNNSIAVARLRPNHEKEEDPCLLKKESMKDFFFSAEHPQSSWAKDPITGQIYFLPSNPIWATTPGYGYLQWQQDTWLAHQHLQLSLNGLNIPSPALNQNVSSSPLISPTTTPEIRVPSRASTTDEKISVGDEVHESYRDEEQVSASPKKDDIEKEFKTEVHEEGDVNGLELLTEGISRMETDSSTKDSTNEDGGSSKNNLSILIDAADTLESSQTDTKKEPIKVEPPNVTHSTLTKLNNIPSDFHRNYRSPEAEREAKAFIASKSVKSPSCIPSSSDEMDFTSPKRSLDDMEAWEIGMRMNLAEIQRKYKEKYKELYKLQKSSSQSRRRKSSSDSGTYTSSKKIKMEKMDKEWSCPGSFSDTFVKKYKPENSKPEKNFVISLGQ</sequence>
<dbReference type="OrthoDB" id="6426227at2759"/>
<feature type="region of interest" description="Disordered" evidence="1">
    <location>
        <begin position="166"/>
        <end position="260"/>
    </location>
</feature>
<feature type="compositionally biased region" description="Basic and acidic residues" evidence="1">
    <location>
        <begin position="227"/>
        <end position="244"/>
    </location>
</feature>
<dbReference type="AlphaFoldDB" id="A0A7R8CYZ7"/>
<feature type="compositionally biased region" description="Basic and acidic residues" evidence="1">
    <location>
        <begin position="694"/>
        <end position="703"/>
    </location>
</feature>
<keyword evidence="3" id="KW-1185">Reference proteome</keyword>
<feature type="region of interest" description="Disordered" evidence="1">
    <location>
        <begin position="528"/>
        <end position="579"/>
    </location>
</feature>
<feature type="compositionally biased region" description="Basic and acidic residues" evidence="1">
    <location>
        <begin position="528"/>
        <end position="539"/>
    </location>
</feature>